<dbReference type="InterPro" id="IPR007421">
    <property type="entry name" value="Schlafen_AlbA_2_dom"/>
</dbReference>
<dbReference type="EMBL" id="ATBP01002295">
    <property type="protein sequence ID" value="ETR66022.1"/>
    <property type="molecule type" value="Genomic_DNA"/>
</dbReference>
<protein>
    <submittedName>
        <fullName evidence="2">ATP-dependent DNA helicase RecG</fullName>
    </submittedName>
</protein>
<dbReference type="GO" id="GO:0004386">
    <property type="term" value="F:helicase activity"/>
    <property type="evidence" value="ECO:0007669"/>
    <property type="project" value="UniProtKB-KW"/>
</dbReference>
<keyword evidence="2" id="KW-0347">Helicase</keyword>
<keyword evidence="2" id="KW-0547">Nucleotide-binding</keyword>
<evidence type="ECO:0000259" key="1">
    <source>
        <dbReference type="Pfam" id="PF04326"/>
    </source>
</evidence>
<dbReference type="PANTHER" id="PTHR30595:SF6">
    <property type="entry name" value="SCHLAFEN ALBA-2 DOMAIN-CONTAINING PROTEIN"/>
    <property type="match status" value="1"/>
</dbReference>
<dbReference type="Pfam" id="PF04326">
    <property type="entry name" value="SLFN_AlbA_2"/>
    <property type="match status" value="1"/>
</dbReference>
<name>A0A1V1NTV1_9BACT</name>
<feature type="non-terminal residue" evidence="2">
    <location>
        <position position="250"/>
    </location>
</feature>
<dbReference type="PANTHER" id="PTHR30595">
    <property type="entry name" value="GLPR-RELATED TRANSCRIPTIONAL REPRESSOR"/>
    <property type="match status" value="1"/>
</dbReference>
<evidence type="ECO:0000313" key="3">
    <source>
        <dbReference type="Proteomes" id="UP000189670"/>
    </source>
</evidence>
<feature type="domain" description="Schlafen AlbA-2" evidence="1">
    <location>
        <begin position="14"/>
        <end position="127"/>
    </location>
</feature>
<organism evidence="2 3">
    <name type="scientific">Candidatus Magnetoglobus multicellularis str. Araruama</name>
    <dbReference type="NCBI Taxonomy" id="890399"/>
    <lineage>
        <taxon>Bacteria</taxon>
        <taxon>Pseudomonadati</taxon>
        <taxon>Thermodesulfobacteriota</taxon>
        <taxon>Desulfobacteria</taxon>
        <taxon>Desulfobacterales</taxon>
        <taxon>Desulfobacteraceae</taxon>
        <taxon>Candidatus Magnetoglobus</taxon>
    </lineage>
</organism>
<dbReference type="AlphaFoldDB" id="A0A1V1NTV1"/>
<dbReference type="Proteomes" id="UP000189670">
    <property type="component" value="Unassembled WGS sequence"/>
</dbReference>
<keyword evidence="2" id="KW-0378">Hydrolase</keyword>
<reference evidence="3" key="1">
    <citation type="submission" date="2012-11" db="EMBL/GenBank/DDBJ databases">
        <authorList>
            <person name="Lucero-Rivera Y.E."/>
            <person name="Tovar-Ramirez D."/>
        </authorList>
    </citation>
    <scope>NUCLEOTIDE SEQUENCE [LARGE SCALE GENOMIC DNA]</scope>
    <source>
        <strain evidence="3">Araruama</strain>
    </source>
</reference>
<gene>
    <name evidence="2" type="ORF">OMM_13361</name>
</gene>
<evidence type="ECO:0000313" key="2">
    <source>
        <dbReference type="EMBL" id="ETR66022.1"/>
    </source>
</evidence>
<dbReference type="Gene3D" id="3.30.950.30">
    <property type="entry name" value="Schlafen, AAA domain"/>
    <property type="match status" value="1"/>
</dbReference>
<keyword evidence="2" id="KW-0067">ATP-binding</keyword>
<comment type="caution">
    <text evidence="2">The sequence shown here is derived from an EMBL/GenBank/DDBJ whole genome shotgun (WGS) entry which is preliminary data.</text>
</comment>
<accession>A0A1V1NTV1</accession>
<dbReference type="InterPro" id="IPR038461">
    <property type="entry name" value="Schlafen_AlbA_2_dom_sf"/>
</dbReference>
<sequence>MNNNELIERISLGEDSFHQFKEKVSDAKKIADEIIAFSNTKGGIIFIGVNDSGKIVGLAPHEVEKSNQLIANATTNNIRPSINILSENKKINNKTIIIITVQEGLNKPYCNNSGTFWVKSGSDKRKITSPEELQRLFQNGKKVNADECLVDGTSIDDLDTYLFIEFFKQVYKKYPEEIDIPLEKLLENLNFARDGQLNLAGLLLFGRDAFKLRPLFIIKGVSFFGNSIGITEYRDSEDIQGPLHYQYKSG</sequence>
<proteinExistence type="predicted"/>